<proteinExistence type="predicted"/>
<dbReference type="PANTHER" id="PTHR33803:SF3">
    <property type="entry name" value="BLL1974 PROTEIN"/>
    <property type="match status" value="1"/>
</dbReference>
<evidence type="ECO:0000313" key="1">
    <source>
        <dbReference type="EMBL" id="MDR6775906.1"/>
    </source>
</evidence>
<evidence type="ECO:0000313" key="2">
    <source>
        <dbReference type="Proteomes" id="UP001266807"/>
    </source>
</evidence>
<keyword evidence="2" id="KW-1185">Reference proteome</keyword>
<dbReference type="InterPro" id="IPR058240">
    <property type="entry name" value="rSAM_sf"/>
</dbReference>
<organism evidence="1 2">
    <name type="scientific">Paenibacillus peoriae</name>
    <dbReference type="NCBI Taxonomy" id="59893"/>
    <lineage>
        <taxon>Bacteria</taxon>
        <taxon>Bacillati</taxon>
        <taxon>Bacillota</taxon>
        <taxon>Bacilli</taxon>
        <taxon>Bacillales</taxon>
        <taxon>Paenibacillaceae</taxon>
        <taxon>Paenibacillus</taxon>
    </lineage>
</organism>
<name>A0ABU1Q8G0_9BACL</name>
<comment type="caution">
    <text evidence="1">The sequence shown here is derived from an EMBL/GenBank/DDBJ whole genome shotgun (WGS) entry which is preliminary data.</text>
</comment>
<evidence type="ECO:0008006" key="3">
    <source>
        <dbReference type="Google" id="ProtNLM"/>
    </source>
</evidence>
<dbReference type="EMBL" id="JAVDUG010000001">
    <property type="protein sequence ID" value="MDR6775906.1"/>
    <property type="molecule type" value="Genomic_DNA"/>
</dbReference>
<reference evidence="1 2" key="1">
    <citation type="submission" date="2023-07" db="EMBL/GenBank/DDBJ databases">
        <title>Sorghum-associated microbial communities from plants grown in Nebraska, USA.</title>
        <authorList>
            <person name="Schachtman D."/>
        </authorList>
    </citation>
    <scope>NUCLEOTIDE SEQUENCE [LARGE SCALE GENOMIC DNA]</scope>
    <source>
        <strain evidence="1 2">BE143</strain>
    </source>
</reference>
<gene>
    <name evidence="1" type="ORF">J2W98_000153</name>
</gene>
<dbReference type="Proteomes" id="UP001266807">
    <property type="component" value="Unassembled WGS sequence"/>
</dbReference>
<accession>A0ABU1Q8G0</accession>
<sequence>MELTNEGELLLDATCAPADIAYPTDLSLLNQAREKLEKIIDILHEPERGKTRKPRTYRERARKAYLAVAKQRRVKPRAIRKAIGKQLRFVSRDLRMIAELADMTSGLPRRLYKELLVIQELYRQQQTMYDKRTHSISDRIVSIAQPHVRPIVRGKARANVEFGEKLAISVVNGYAFREHLSWDSYNEGQTLQDAVERYRARFGYYPKAVLADQIYRTRDNLRFCKEGIRLSGPQLGRINNGFAFSITLDIVELFHNYTHLKSLCDDSLLSSVGVTTDNLFVLAKLTSIKDFMRLLINLRRPIGIIGSISTLREYGFLSYESVNSMDITIYPIKSETSNFWNTIPENPINQCANHLRLYIDGDGYIYPCYGLVGLREFSLGNIKDGFENSTFVTDNYDLDLLELKRNGPKLHESTNQLQRVSTLPWICERHRMELLMD</sequence>
<protein>
    <recommendedName>
        <fullName evidence="3">Transposase</fullName>
    </recommendedName>
</protein>
<dbReference type="PANTHER" id="PTHR33803">
    <property type="entry name" value="IS1478 TRANSPOSASE"/>
    <property type="match status" value="1"/>
</dbReference>
<dbReference type="SUPFAM" id="SSF102114">
    <property type="entry name" value="Radical SAM enzymes"/>
    <property type="match status" value="1"/>
</dbReference>